<evidence type="ECO:0000313" key="3">
    <source>
        <dbReference type="Proteomes" id="UP000193862"/>
    </source>
</evidence>
<dbReference type="EMBL" id="FWFS01000008">
    <property type="protein sequence ID" value="SLN54370.1"/>
    <property type="molecule type" value="Genomic_DNA"/>
</dbReference>
<evidence type="ECO:0000313" key="2">
    <source>
        <dbReference type="EMBL" id="SLN54370.1"/>
    </source>
</evidence>
<dbReference type="Proteomes" id="UP000193862">
    <property type="component" value="Unassembled WGS sequence"/>
</dbReference>
<evidence type="ECO:0000259" key="1">
    <source>
        <dbReference type="Pfam" id="PF13577"/>
    </source>
</evidence>
<feature type="domain" description="SnoaL-like" evidence="1">
    <location>
        <begin position="2"/>
        <end position="117"/>
    </location>
</feature>
<dbReference type="SUPFAM" id="SSF54427">
    <property type="entry name" value="NTF2-like"/>
    <property type="match status" value="2"/>
</dbReference>
<dbReference type="InterPro" id="IPR037401">
    <property type="entry name" value="SnoaL-like"/>
</dbReference>
<keyword evidence="3" id="KW-1185">Reference proteome</keyword>
<reference evidence="2 3" key="1">
    <citation type="submission" date="2017-03" db="EMBL/GenBank/DDBJ databases">
        <authorList>
            <person name="Afonso C.L."/>
            <person name="Miller P.J."/>
            <person name="Scott M.A."/>
            <person name="Spackman E."/>
            <person name="Goraichik I."/>
            <person name="Dimitrov K.M."/>
            <person name="Suarez D.L."/>
            <person name="Swayne D.E."/>
        </authorList>
    </citation>
    <scope>NUCLEOTIDE SEQUENCE [LARGE SCALE GENOMIC DNA]</scope>
    <source>
        <strain evidence="2 3">CECT 8620</strain>
    </source>
</reference>
<organism evidence="2 3">
    <name type="scientific">Aquimixticola soesokkakensis</name>
    <dbReference type="NCBI Taxonomy" id="1519096"/>
    <lineage>
        <taxon>Bacteria</taxon>
        <taxon>Pseudomonadati</taxon>
        <taxon>Pseudomonadota</taxon>
        <taxon>Alphaproteobacteria</taxon>
        <taxon>Rhodobacterales</taxon>
        <taxon>Paracoccaceae</taxon>
        <taxon>Aquimixticola</taxon>
    </lineage>
</organism>
<protein>
    <recommendedName>
        <fullName evidence="1">SnoaL-like domain-containing protein</fullName>
    </recommendedName>
</protein>
<dbReference type="InterPro" id="IPR032710">
    <property type="entry name" value="NTF2-like_dom_sf"/>
</dbReference>
<sequence length="311" mass="34847">MISDRGHIRSLLDDLTTAWACGAWGALRPDFAPDARLISAQHGARSGAGEIVDALRQDRFAHRVSNHYIGIQRDDAATSLYLFGLMEDGGAPLFLFGMTLILRLRRSPAGWQITELRMEAMWSKGSPRLVPHWLQVPGDRGWQPGDPSPVIVSELHAPWHILPDAPVPDALEDALPELYARYAFAVDQNDIGLLVSAYAEDVSGGFAPLGNFEGRDTVIGQLKSFRHLAPFWQHFAEVVAIEDEEDGQHARMIVGRIIPERPVDRTGAPLYGAHCQLRVRRDGRRWRICWSDYRPGWFTSDWTCRGLVPLL</sequence>
<dbReference type="Pfam" id="PF13577">
    <property type="entry name" value="SnoaL_4"/>
    <property type="match status" value="2"/>
</dbReference>
<dbReference type="OrthoDB" id="2860904at2"/>
<accession>A0A1Y5T2G4</accession>
<dbReference type="Gene3D" id="3.10.450.50">
    <property type="match status" value="2"/>
</dbReference>
<proteinExistence type="predicted"/>
<name>A0A1Y5T2G4_9RHOB</name>
<dbReference type="RefSeq" id="WP_085837106.1">
    <property type="nucleotide sequence ID" value="NZ_FWFS01000008.1"/>
</dbReference>
<dbReference type="AlphaFoldDB" id="A0A1Y5T2G4"/>
<gene>
    <name evidence="2" type="ORF">AQS8620_02402</name>
</gene>
<feature type="domain" description="SnoaL-like" evidence="1">
    <location>
        <begin position="173"/>
        <end position="289"/>
    </location>
</feature>